<dbReference type="EMBL" id="KZ613939">
    <property type="protein sequence ID" value="PMD46363.1"/>
    <property type="molecule type" value="Genomic_DNA"/>
</dbReference>
<dbReference type="PANTHER" id="PTHR42044">
    <property type="entry name" value="DUF676 DOMAIN-CONTAINING PROTEIN-RELATED"/>
    <property type="match status" value="1"/>
</dbReference>
<feature type="transmembrane region" description="Helical" evidence="1">
    <location>
        <begin position="37"/>
        <end position="59"/>
    </location>
</feature>
<dbReference type="AlphaFoldDB" id="A0A2J6S6J2"/>
<dbReference type="Proteomes" id="UP000235786">
    <property type="component" value="Unassembled WGS sequence"/>
</dbReference>
<evidence type="ECO:0000313" key="3">
    <source>
        <dbReference type="Proteomes" id="UP000235786"/>
    </source>
</evidence>
<accession>A0A2J6S6J2</accession>
<feature type="transmembrane region" description="Helical" evidence="1">
    <location>
        <begin position="113"/>
        <end position="130"/>
    </location>
</feature>
<evidence type="ECO:0008006" key="4">
    <source>
        <dbReference type="Google" id="ProtNLM"/>
    </source>
</evidence>
<evidence type="ECO:0000313" key="2">
    <source>
        <dbReference type="EMBL" id="PMD46363.1"/>
    </source>
</evidence>
<sequence>MDSINTKKPGSGEYNANEPFGNNSFVSIPSDTNPLRLVWLDILSIFALAQLLPFVVAPLRPFASGPLDELSPTWSNMIDMFLHTILIVIQLVLIFALPIMTIVFWFLPGLVSLTFVLAMLAVTLVVMRLLNGGPISECYVGLPPEGQIPVNDEQELWFFINGITIGKHWLQGNLDLLAKTFQREIVGIHNPTKGMFFDLLECLIQRDLDYKTQDIRQGRSQIREALSATSTKKVVLILHSQGGIEGSSILDWLLADLSTDIMSKLEIFTFGNAARHFNNPLLANPSIEPDESKGGRGERVIKHIEHYANSKDLVANIGVLKFTSPGAQPYADGNAFAGQVFKREGTGHLLNMHYLDTMFKKDENGKVDESGNDFMNSWIEIPQKSVGKSAITNGSQPVAQKRFKEVSRLWQYINGGMPQD</sequence>
<keyword evidence="1" id="KW-0812">Transmembrane</keyword>
<dbReference type="OrthoDB" id="202545at2759"/>
<reference evidence="2 3" key="1">
    <citation type="submission" date="2016-04" db="EMBL/GenBank/DDBJ databases">
        <title>A degradative enzymes factory behind the ericoid mycorrhizal symbiosis.</title>
        <authorList>
            <consortium name="DOE Joint Genome Institute"/>
            <person name="Martino E."/>
            <person name="Morin E."/>
            <person name="Grelet G."/>
            <person name="Kuo A."/>
            <person name="Kohler A."/>
            <person name="Daghino S."/>
            <person name="Barry K."/>
            <person name="Choi C."/>
            <person name="Cichocki N."/>
            <person name="Clum A."/>
            <person name="Copeland A."/>
            <person name="Hainaut M."/>
            <person name="Haridas S."/>
            <person name="Labutti K."/>
            <person name="Lindquist E."/>
            <person name="Lipzen A."/>
            <person name="Khouja H.-R."/>
            <person name="Murat C."/>
            <person name="Ohm R."/>
            <person name="Olson A."/>
            <person name="Spatafora J."/>
            <person name="Veneault-Fourrey C."/>
            <person name="Henrissat B."/>
            <person name="Grigoriev I."/>
            <person name="Martin F."/>
            <person name="Perotto S."/>
        </authorList>
    </citation>
    <scope>NUCLEOTIDE SEQUENCE [LARGE SCALE GENOMIC DNA]</scope>
    <source>
        <strain evidence="2 3">F</strain>
    </source>
</reference>
<evidence type="ECO:0000256" key="1">
    <source>
        <dbReference type="SAM" id="Phobius"/>
    </source>
</evidence>
<dbReference type="STRING" id="1149755.A0A2J6S6J2"/>
<gene>
    <name evidence="2" type="ORF">L207DRAFT_561717</name>
</gene>
<protein>
    <recommendedName>
        <fullName evidence="4">DUF676 domain-containing protein</fullName>
    </recommendedName>
</protein>
<organism evidence="2 3">
    <name type="scientific">Hyaloscypha variabilis (strain UAMH 11265 / GT02V1 / F)</name>
    <name type="common">Meliniomyces variabilis</name>
    <dbReference type="NCBI Taxonomy" id="1149755"/>
    <lineage>
        <taxon>Eukaryota</taxon>
        <taxon>Fungi</taxon>
        <taxon>Dikarya</taxon>
        <taxon>Ascomycota</taxon>
        <taxon>Pezizomycotina</taxon>
        <taxon>Leotiomycetes</taxon>
        <taxon>Helotiales</taxon>
        <taxon>Hyaloscyphaceae</taxon>
        <taxon>Hyaloscypha</taxon>
        <taxon>Hyaloscypha variabilis</taxon>
    </lineage>
</organism>
<dbReference type="PANTHER" id="PTHR42044:SF2">
    <property type="entry name" value="DUF676 DOMAIN-CONTAINING PROTEIN"/>
    <property type="match status" value="1"/>
</dbReference>
<feature type="transmembrane region" description="Helical" evidence="1">
    <location>
        <begin position="80"/>
        <end position="107"/>
    </location>
</feature>
<name>A0A2J6S6J2_HYAVF</name>
<proteinExistence type="predicted"/>
<keyword evidence="3" id="KW-1185">Reference proteome</keyword>
<keyword evidence="1" id="KW-0472">Membrane</keyword>
<keyword evidence="1" id="KW-1133">Transmembrane helix</keyword>